<gene>
    <name evidence="2" type="ORF">FOT62_16610</name>
</gene>
<dbReference type="Proteomes" id="UP000321126">
    <property type="component" value="Unassembled WGS sequence"/>
</dbReference>
<dbReference type="SUPFAM" id="SSF158682">
    <property type="entry name" value="TerB-like"/>
    <property type="match status" value="1"/>
</dbReference>
<feature type="domain" description="Co-chaperone DjlA N-terminal" evidence="1">
    <location>
        <begin position="27"/>
        <end position="143"/>
    </location>
</feature>
<sequence>MGFLGFGKKVAAAKVELKKVENRDLMEAIVGGCLLVAAADGTIEKEETAKLDQLLRSNPRLGHYGNEITALITRFTEQLEAGFRVGRMNILREIEDIKNTPTEAEEVFVNMLTIAEADGEIEPEEQKVLEDVGRRLGLRVEDYL</sequence>
<evidence type="ECO:0000313" key="2">
    <source>
        <dbReference type="EMBL" id="TXE32409.1"/>
    </source>
</evidence>
<dbReference type="RefSeq" id="WP_060433185.1">
    <property type="nucleotide sequence ID" value="NZ_JAXBBE010000053.1"/>
</dbReference>
<proteinExistence type="predicted"/>
<protein>
    <submittedName>
        <fullName evidence="2">Tellurite resistance protein</fullName>
    </submittedName>
</protein>
<dbReference type="EMBL" id="VOUQ01000008">
    <property type="protein sequence ID" value="TXE32409.1"/>
    <property type="molecule type" value="Genomic_DNA"/>
</dbReference>
<organism evidence="2 3">
    <name type="scientific">Serratia marcescens</name>
    <dbReference type="NCBI Taxonomy" id="615"/>
    <lineage>
        <taxon>Bacteria</taxon>
        <taxon>Pseudomonadati</taxon>
        <taxon>Pseudomonadota</taxon>
        <taxon>Gammaproteobacteria</taxon>
        <taxon>Enterobacterales</taxon>
        <taxon>Yersiniaceae</taxon>
        <taxon>Serratia</taxon>
    </lineage>
</organism>
<comment type="caution">
    <text evidence="2">The sequence shown here is derived from an EMBL/GenBank/DDBJ whole genome shotgun (WGS) entry which is preliminary data.</text>
</comment>
<evidence type="ECO:0000259" key="1">
    <source>
        <dbReference type="Pfam" id="PF05099"/>
    </source>
</evidence>
<evidence type="ECO:0000313" key="3">
    <source>
        <dbReference type="Proteomes" id="UP000321126"/>
    </source>
</evidence>
<dbReference type="Gene3D" id="1.10.3680.10">
    <property type="entry name" value="TerB-like"/>
    <property type="match status" value="1"/>
</dbReference>
<accession>A0A5C7C6L5</accession>
<dbReference type="AlphaFoldDB" id="A0A5C7C6L5"/>
<dbReference type="Pfam" id="PF05099">
    <property type="entry name" value="TerB"/>
    <property type="match status" value="1"/>
</dbReference>
<name>A0A5C7C6L5_SERMA</name>
<dbReference type="CDD" id="cd07176">
    <property type="entry name" value="terB"/>
    <property type="match status" value="1"/>
</dbReference>
<dbReference type="InterPro" id="IPR029024">
    <property type="entry name" value="TerB-like"/>
</dbReference>
<reference evidence="2 3" key="1">
    <citation type="submission" date="2019-07" db="EMBL/GenBank/DDBJ databases">
        <title>Serratia strains were isolated from fresh produce.</title>
        <authorList>
            <person name="Cho G.-S."/>
            <person name="Stein M."/>
            <person name="Lee W."/>
            <person name="Suh S.H."/>
            <person name="Franz C.M.A.P."/>
        </authorList>
    </citation>
    <scope>NUCLEOTIDE SEQUENCE [LARGE SCALE GENOMIC DNA]</scope>
    <source>
        <strain evidence="2 3">S16</strain>
    </source>
</reference>
<dbReference type="InterPro" id="IPR007791">
    <property type="entry name" value="DjlA_N"/>
</dbReference>